<keyword evidence="9" id="KW-1185">Reference proteome</keyword>
<accession>A0A6A6JVL7</accession>
<keyword evidence="2" id="KW-0479">Metal-binding</keyword>
<evidence type="ECO:0000256" key="2">
    <source>
        <dbReference type="ARBA" id="ARBA00022723"/>
    </source>
</evidence>
<dbReference type="GO" id="GO:0051537">
    <property type="term" value="F:2 iron, 2 sulfur cluster binding"/>
    <property type="evidence" value="ECO:0007669"/>
    <property type="project" value="UniProtKB-KW"/>
</dbReference>
<dbReference type="OrthoDB" id="426882at2759"/>
<evidence type="ECO:0000259" key="7">
    <source>
        <dbReference type="PROSITE" id="PS51296"/>
    </source>
</evidence>
<feature type="compositionally biased region" description="Pro residues" evidence="6">
    <location>
        <begin position="100"/>
        <end position="110"/>
    </location>
</feature>
<keyword evidence="3" id="KW-0408">Iron</keyword>
<gene>
    <name evidence="8" type="ORF">EI97DRAFT_104263</name>
</gene>
<dbReference type="PROSITE" id="PS51296">
    <property type="entry name" value="RIESKE"/>
    <property type="match status" value="1"/>
</dbReference>
<evidence type="ECO:0000256" key="4">
    <source>
        <dbReference type="ARBA" id="ARBA00023014"/>
    </source>
</evidence>
<keyword evidence="1" id="KW-0001">2Fe-2S</keyword>
<dbReference type="PANTHER" id="PTHR21496:SF0">
    <property type="entry name" value="RIESKE DOMAIN-CONTAINING PROTEIN"/>
    <property type="match status" value="1"/>
</dbReference>
<organism evidence="8 9">
    <name type="scientific">Westerdykella ornata</name>
    <dbReference type="NCBI Taxonomy" id="318751"/>
    <lineage>
        <taxon>Eukaryota</taxon>
        <taxon>Fungi</taxon>
        <taxon>Dikarya</taxon>
        <taxon>Ascomycota</taxon>
        <taxon>Pezizomycotina</taxon>
        <taxon>Dothideomycetes</taxon>
        <taxon>Pleosporomycetidae</taxon>
        <taxon>Pleosporales</taxon>
        <taxon>Sporormiaceae</taxon>
        <taxon>Westerdykella</taxon>
    </lineage>
</organism>
<comment type="cofactor">
    <cofactor evidence="5">
        <name>[2Fe-2S] cluster</name>
        <dbReference type="ChEBI" id="CHEBI:190135"/>
    </cofactor>
</comment>
<evidence type="ECO:0000313" key="8">
    <source>
        <dbReference type="EMBL" id="KAF2279858.1"/>
    </source>
</evidence>
<dbReference type="GO" id="GO:0046872">
    <property type="term" value="F:metal ion binding"/>
    <property type="evidence" value="ECO:0007669"/>
    <property type="project" value="UniProtKB-KW"/>
</dbReference>
<feature type="compositionally biased region" description="Low complexity" evidence="6">
    <location>
        <begin position="64"/>
        <end position="99"/>
    </location>
</feature>
<dbReference type="InterPro" id="IPR036922">
    <property type="entry name" value="Rieske_2Fe-2S_sf"/>
</dbReference>
<feature type="region of interest" description="Disordered" evidence="6">
    <location>
        <begin position="1"/>
        <end position="117"/>
    </location>
</feature>
<evidence type="ECO:0000313" key="9">
    <source>
        <dbReference type="Proteomes" id="UP000800097"/>
    </source>
</evidence>
<dbReference type="Pfam" id="PF00355">
    <property type="entry name" value="Rieske"/>
    <property type="match status" value="1"/>
</dbReference>
<dbReference type="AlphaFoldDB" id="A0A6A6JVL7"/>
<dbReference type="GeneID" id="54546088"/>
<dbReference type="Proteomes" id="UP000800097">
    <property type="component" value="Unassembled WGS sequence"/>
</dbReference>
<dbReference type="PANTHER" id="PTHR21496">
    <property type="entry name" value="FERREDOXIN-RELATED"/>
    <property type="match status" value="1"/>
</dbReference>
<sequence length="216" mass="23847">MPPLWPWPSTTHTAPNKNDPNNPWLCAGPLSSFPNIIPAPGENQVQLCPLLEPGISNENEKSTPSDTDPTAPPQQTQPTCRVFSPSTTTTSPSSSSSPSSSPPSPTPPTLPSQTPDKATESSLLLFQYRSKLYATPYLCPHQSYPLTHASLSDIEDFGVILSAGITCPRHGWTWDLHTGEADRGRYRLPLYEVQVREEDEGQKTVWVRRKERKKMG</sequence>
<dbReference type="RefSeq" id="XP_033657397.1">
    <property type="nucleotide sequence ID" value="XM_033792913.1"/>
</dbReference>
<evidence type="ECO:0000256" key="1">
    <source>
        <dbReference type="ARBA" id="ARBA00022714"/>
    </source>
</evidence>
<evidence type="ECO:0000256" key="5">
    <source>
        <dbReference type="ARBA" id="ARBA00034078"/>
    </source>
</evidence>
<dbReference type="EMBL" id="ML986485">
    <property type="protein sequence ID" value="KAF2279858.1"/>
    <property type="molecule type" value="Genomic_DNA"/>
</dbReference>
<keyword evidence="4" id="KW-0411">Iron-sulfur</keyword>
<feature type="domain" description="Rieske" evidence="7">
    <location>
        <begin position="106"/>
        <end position="202"/>
    </location>
</feature>
<dbReference type="Gene3D" id="2.102.10.10">
    <property type="entry name" value="Rieske [2Fe-2S] iron-sulphur domain"/>
    <property type="match status" value="1"/>
</dbReference>
<name>A0A6A6JVL7_WESOR</name>
<dbReference type="SUPFAM" id="SSF50022">
    <property type="entry name" value="ISP domain"/>
    <property type="match status" value="1"/>
</dbReference>
<protein>
    <recommendedName>
        <fullName evidence="7">Rieske domain-containing protein</fullName>
    </recommendedName>
</protein>
<dbReference type="InterPro" id="IPR017941">
    <property type="entry name" value="Rieske_2Fe-2S"/>
</dbReference>
<evidence type="ECO:0000256" key="3">
    <source>
        <dbReference type="ARBA" id="ARBA00023004"/>
    </source>
</evidence>
<reference evidence="8" key="1">
    <citation type="journal article" date="2020" name="Stud. Mycol.">
        <title>101 Dothideomycetes genomes: a test case for predicting lifestyles and emergence of pathogens.</title>
        <authorList>
            <person name="Haridas S."/>
            <person name="Albert R."/>
            <person name="Binder M."/>
            <person name="Bloem J."/>
            <person name="Labutti K."/>
            <person name="Salamov A."/>
            <person name="Andreopoulos B."/>
            <person name="Baker S."/>
            <person name="Barry K."/>
            <person name="Bills G."/>
            <person name="Bluhm B."/>
            <person name="Cannon C."/>
            <person name="Castanera R."/>
            <person name="Culley D."/>
            <person name="Daum C."/>
            <person name="Ezra D."/>
            <person name="Gonzalez J."/>
            <person name="Henrissat B."/>
            <person name="Kuo A."/>
            <person name="Liang C."/>
            <person name="Lipzen A."/>
            <person name="Lutzoni F."/>
            <person name="Magnuson J."/>
            <person name="Mondo S."/>
            <person name="Nolan M."/>
            <person name="Ohm R."/>
            <person name="Pangilinan J."/>
            <person name="Park H.-J."/>
            <person name="Ramirez L."/>
            <person name="Alfaro M."/>
            <person name="Sun H."/>
            <person name="Tritt A."/>
            <person name="Yoshinaga Y."/>
            <person name="Zwiers L.-H."/>
            <person name="Turgeon B."/>
            <person name="Goodwin S."/>
            <person name="Spatafora J."/>
            <person name="Crous P."/>
            <person name="Grigoriev I."/>
        </authorList>
    </citation>
    <scope>NUCLEOTIDE SEQUENCE</scope>
    <source>
        <strain evidence="8">CBS 379.55</strain>
    </source>
</reference>
<feature type="compositionally biased region" description="Polar residues" evidence="6">
    <location>
        <begin position="8"/>
        <end position="21"/>
    </location>
</feature>
<evidence type="ECO:0000256" key="6">
    <source>
        <dbReference type="SAM" id="MobiDB-lite"/>
    </source>
</evidence>
<proteinExistence type="predicted"/>